<name>A0AA37S9W6_9GAMM</name>
<comment type="caution">
    <text evidence="2">The sequence shown here is derived from an EMBL/GenBank/DDBJ whole genome shotgun (WGS) entry which is preliminary data.</text>
</comment>
<evidence type="ECO:0000313" key="2">
    <source>
        <dbReference type="EMBL" id="GLQ30980.1"/>
    </source>
</evidence>
<reference evidence="2" key="2">
    <citation type="submission" date="2023-01" db="EMBL/GenBank/DDBJ databases">
        <title>Draft genome sequence of Litoribrevibacter albus strain NBRC 110071.</title>
        <authorList>
            <person name="Sun Q."/>
            <person name="Mori K."/>
        </authorList>
    </citation>
    <scope>NUCLEOTIDE SEQUENCE</scope>
    <source>
        <strain evidence="2">NBRC 110071</strain>
    </source>
</reference>
<protein>
    <recommendedName>
        <fullName evidence="1">SURF1-like protein</fullName>
    </recommendedName>
</protein>
<keyword evidence="1" id="KW-1003">Cell membrane</keyword>
<dbReference type="InterPro" id="IPR002994">
    <property type="entry name" value="Surf1/Shy1"/>
</dbReference>
<feature type="transmembrane region" description="Helical" evidence="1">
    <location>
        <begin position="229"/>
        <end position="253"/>
    </location>
</feature>
<sequence length="261" mass="29997">MNLKIIDSDSVRTQEHPERTDVEKRGLLFECNAFGHIWHLRVIPAFWCIMSIIIALAISLGFWQLDRMKQKESQIEEKQSHTTPLNITGHFIGPRLYLDNKTYLGKVGYEVIDVFETKESANRTTLRLINRGWIAATADRHELPDIPKPTSSKIQLEVFPDTWSTRIPTANIEHILPSVYRIQALNPEVQETLALPRQYFRATSGNGVLTTEHWQDQNNQLEMSPRRHLGYAMQWFSVAIVAFVILLSSSITISSQHPPKQ</sequence>
<keyword evidence="1" id="KW-0812">Transmembrane</keyword>
<dbReference type="EMBL" id="BSNM01000011">
    <property type="protein sequence ID" value="GLQ30980.1"/>
    <property type="molecule type" value="Genomic_DNA"/>
</dbReference>
<comment type="similarity">
    <text evidence="1">Belongs to the SURF1 family.</text>
</comment>
<keyword evidence="3" id="KW-1185">Reference proteome</keyword>
<keyword evidence="1" id="KW-0472">Membrane</keyword>
<organism evidence="2 3">
    <name type="scientific">Litoribrevibacter albus</name>
    <dbReference type="NCBI Taxonomy" id="1473156"/>
    <lineage>
        <taxon>Bacteria</taxon>
        <taxon>Pseudomonadati</taxon>
        <taxon>Pseudomonadota</taxon>
        <taxon>Gammaproteobacteria</taxon>
        <taxon>Oceanospirillales</taxon>
        <taxon>Oceanospirillaceae</taxon>
        <taxon>Litoribrevibacter</taxon>
    </lineage>
</organism>
<dbReference type="GO" id="GO:0005886">
    <property type="term" value="C:plasma membrane"/>
    <property type="evidence" value="ECO:0007669"/>
    <property type="project" value="UniProtKB-SubCell"/>
</dbReference>
<dbReference type="RefSeq" id="WP_284380433.1">
    <property type="nucleotide sequence ID" value="NZ_BSNM01000011.1"/>
</dbReference>
<proteinExistence type="inferred from homology"/>
<accession>A0AA37S9W6</accession>
<dbReference type="Pfam" id="PF02104">
    <property type="entry name" value="SURF1"/>
    <property type="match status" value="1"/>
</dbReference>
<dbReference type="CDD" id="cd06662">
    <property type="entry name" value="SURF1"/>
    <property type="match status" value="1"/>
</dbReference>
<dbReference type="Proteomes" id="UP001161389">
    <property type="component" value="Unassembled WGS sequence"/>
</dbReference>
<dbReference type="AlphaFoldDB" id="A0AA37S9W6"/>
<feature type="transmembrane region" description="Helical" evidence="1">
    <location>
        <begin position="42"/>
        <end position="63"/>
    </location>
</feature>
<gene>
    <name evidence="2" type="ORF">GCM10007876_14590</name>
</gene>
<keyword evidence="1" id="KW-1133">Transmembrane helix</keyword>
<evidence type="ECO:0000313" key="3">
    <source>
        <dbReference type="Proteomes" id="UP001161389"/>
    </source>
</evidence>
<evidence type="ECO:0000256" key="1">
    <source>
        <dbReference type="RuleBase" id="RU363076"/>
    </source>
</evidence>
<reference evidence="2" key="1">
    <citation type="journal article" date="2014" name="Int. J. Syst. Evol. Microbiol.">
        <title>Complete genome sequence of Corynebacterium casei LMG S-19264T (=DSM 44701T), isolated from a smear-ripened cheese.</title>
        <authorList>
            <consortium name="US DOE Joint Genome Institute (JGI-PGF)"/>
            <person name="Walter F."/>
            <person name="Albersmeier A."/>
            <person name="Kalinowski J."/>
            <person name="Ruckert C."/>
        </authorList>
    </citation>
    <scope>NUCLEOTIDE SEQUENCE</scope>
    <source>
        <strain evidence="2">NBRC 110071</strain>
    </source>
</reference>
<comment type="subcellular location">
    <subcellularLocation>
        <location evidence="1">Cell membrane</location>
        <topology evidence="1">Multi-pass membrane protein</topology>
    </subcellularLocation>
</comment>